<dbReference type="Pfam" id="PF12936">
    <property type="entry name" value="Kri1_C"/>
    <property type="match status" value="1"/>
</dbReference>
<dbReference type="PANTHER" id="PTHR14490:SF5">
    <property type="entry name" value="PROTEIN KRI1 HOMOLOG"/>
    <property type="match status" value="1"/>
</dbReference>
<protein>
    <recommendedName>
        <fullName evidence="3">Kri1-like C-terminal domain-containing protein</fullName>
    </recommendedName>
</protein>
<dbReference type="OrthoDB" id="10252032at2759"/>
<dbReference type="AlphaFoldDB" id="A0A507C841"/>
<feature type="compositionally biased region" description="Acidic residues" evidence="2">
    <location>
        <begin position="53"/>
        <end position="73"/>
    </location>
</feature>
<feature type="compositionally biased region" description="Basic residues" evidence="2">
    <location>
        <begin position="734"/>
        <end position="746"/>
    </location>
</feature>
<sequence length="826" mass="93943">MTGDKLFDALDDGQGGDDTFSLRINQKFAQKYEAKKKYEELSQLRDKYGDVPINDEDEETDSEDDEVEDEEGELVTPPIDAQILKTIAMIQAKDPKVYEPENKFFDEEKLEEAQKLWQDKLKSKGTERKSMTIRDYNRLRLKAIAEGKHFDGDEPENDEDVDMTDLTHVEEQQKIKDEFKSAIKNASAQDDDDGDLFVRREKTLEEVADEEEQYRAFLMDTLHSEGHDDLSQWKDHEKTISDPNESFLMEYVLSRGWVEKDKKKIPTYDEIVAEHHDESDEEAVEAADEFETKYNFRFEEEGANEVTTYSRKVEGSVRRTNDARKRQREAKAQREEEDKIRKAEELKRLKNLKKQEIWDRLKKIQEIAGLDDPSGNSSGDNFLVAGLDDVDLEADFDPEEHDRKMEALFSDAYYDGSKVDSKKPKFDDDIDISDIVPPADTSSRKKSRKGDKKRKRRDLEEDDGEAYAPIANDDDNSMQVDDMAGDGGYEDEATYQDTEVAVPEGATSTSISGKAKKPKVKFDEYLDEYYQLDYEDMIGDLPTRFKYRQVSPESYGLTSADILLADDKDLNSLYSLKKIAPFRKQEAVERDKLKYRKNRRKRIREFRDSVVAKLKEGGLEEAVELLKRPESSTNDSDLEETVVPAVVEQNGEKPKKKKKSKKVDAMSQDIVVQPETAVVKEVKTKQKKAKIHPTDAPQSISSPSPINSSNNGTTATTKQEPMTAEEVAAEEERKRKKAEKKQRQREKKAAEKLQKQTSQPNGGGSKVWPRSTATSNGGGAIGNGPARPSTIQPSRLASYEMGNQSKKTGLDLSGQRGPASSGRPRR</sequence>
<proteinExistence type="inferred from homology"/>
<keyword evidence="5" id="KW-1185">Reference proteome</keyword>
<dbReference type="InterPro" id="IPR018034">
    <property type="entry name" value="Kri1"/>
</dbReference>
<feature type="region of interest" description="Disordered" evidence="2">
    <location>
        <begin position="1"/>
        <end position="20"/>
    </location>
</feature>
<dbReference type="Pfam" id="PF05178">
    <property type="entry name" value="Kri1"/>
    <property type="match status" value="1"/>
</dbReference>
<feature type="compositionally biased region" description="Basic and acidic residues" evidence="2">
    <location>
        <begin position="417"/>
        <end position="427"/>
    </location>
</feature>
<feature type="compositionally biased region" description="Basic residues" evidence="2">
    <location>
        <begin position="444"/>
        <end position="456"/>
    </location>
</feature>
<name>A0A507C841_9FUNG</name>
<feature type="region of interest" description="Disordered" evidence="2">
    <location>
        <begin position="411"/>
        <end position="492"/>
    </location>
</feature>
<dbReference type="GO" id="GO:0030686">
    <property type="term" value="C:90S preribosome"/>
    <property type="evidence" value="ECO:0007669"/>
    <property type="project" value="TreeGrafter"/>
</dbReference>
<dbReference type="GeneID" id="42003125"/>
<evidence type="ECO:0000313" key="5">
    <source>
        <dbReference type="Proteomes" id="UP000319731"/>
    </source>
</evidence>
<evidence type="ECO:0000313" key="4">
    <source>
        <dbReference type="EMBL" id="TPX35681.1"/>
    </source>
</evidence>
<feature type="region of interest" description="Disordered" evidence="2">
    <location>
        <begin position="46"/>
        <end position="78"/>
    </location>
</feature>
<comment type="caution">
    <text evidence="4">The sequence shown here is derived from an EMBL/GenBank/DDBJ whole genome shotgun (WGS) entry which is preliminary data.</text>
</comment>
<dbReference type="GO" id="GO:0000447">
    <property type="term" value="P:endonucleolytic cleavage in ITS1 to separate SSU-rRNA from 5.8S rRNA and LSU-rRNA from tricistronic rRNA transcript (SSU-rRNA, 5.8S rRNA, LSU-rRNA)"/>
    <property type="evidence" value="ECO:0007669"/>
    <property type="project" value="TreeGrafter"/>
</dbReference>
<dbReference type="GO" id="GO:0005730">
    <property type="term" value="C:nucleolus"/>
    <property type="evidence" value="ECO:0007669"/>
    <property type="project" value="TreeGrafter"/>
</dbReference>
<feature type="compositionally biased region" description="Low complexity" evidence="2">
    <location>
        <begin position="699"/>
        <end position="711"/>
    </location>
</feature>
<dbReference type="Proteomes" id="UP000319731">
    <property type="component" value="Unassembled WGS sequence"/>
</dbReference>
<comment type="similarity">
    <text evidence="1">Belongs to the KRI1 family.</text>
</comment>
<organism evidence="4 5">
    <name type="scientific">Synchytrium microbalum</name>
    <dbReference type="NCBI Taxonomy" id="1806994"/>
    <lineage>
        <taxon>Eukaryota</taxon>
        <taxon>Fungi</taxon>
        <taxon>Fungi incertae sedis</taxon>
        <taxon>Chytridiomycota</taxon>
        <taxon>Chytridiomycota incertae sedis</taxon>
        <taxon>Chytridiomycetes</taxon>
        <taxon>Synchytriales</taxon>
        <taxon>Synchytriaceae</taxon>
        <taxon>Synchytrium</taxon>
    </lineage>
</organism>
<feature type="region of interest" description="Disordered" evidence="2">
    <location>
        <begin position="625"/>
        <end position="826"/>
    </location>
</feature>
<gene>
    <name evidence="4" type="ORF">SmJEL517_g01900</name>
</gene>
<dbReference type="EMBL" id="QEAO01000007">
    <property type="protein sequence ID" value="TPX35681.1"/>
    <property type="molecule type" value="Genomic_DNA"/>
</dbReference>
<evidence type="ECO:0000256" key="1">
    <source>
        <dbReference type="ARBA" id="ARBA00007473"/>
    </source>
</evidence>
<feature type="region of interest" description="Disordered" evidence="2">
    <location>
        <begin position="311"/>
        <end position="339"/>
    </location>
</feature>
<dbReference type="InterPro" id="IPR024626">
    <property type="entry name" value="Kri1-like_C"/>
</dbReference>
<reference evidence="4 5" key="1">
    <citation type="journal article" date="2019" name="Sci. Rep.">
        <title>Comparative genomics of chytrid fungi reveal insights into the obligate biotrophic and pathogenic lifestyle of Synchytrium endobioticum.</title>
        <authorList>
            <person name="van de Vossenberg B.T.L.H."/>
            <person name="Warris S."/>
            <person name="Nguyen H.D.T."/>
            <person name="van Gent-Pelzer M.P.E."/>
            <person name="Joly D.L."/>
            <person name="van de Geest H.C."/>
            <person name="Bonants P.J.M."/>
            <person name="Smith D.S."/>
            <person name="Levesque C.A."/>
            <person name="van der Lee T.A.J."/>
        </authorList>
    </citation>
    <scope>NUCLEOTIDE SEQUENCE [LARGE SCALE GENOMIC DNA]</scope>
    <source>
        <strain evidence="4 5">JEL517</strain>
    </source>
</reference>
<dbReference type="STRING" id="1806994.A0A507C841"/>
<accession>A0A507C841</accession>
<dbReference type="PANTHER" id="PTHR14490">
    <property type="entry name" value="ZINC FINGER, ZZ TYPE"/>
    <property type="match status" value="1"/>
</dbReference>
<feature type="domain" description="Kri1-like C-terminal" evidence="3">
    <location>
        <begin position="521"/>
        <end position="602"/>
    </location>
</feature>
<evidence type="ECO:0000256" key="2">
    <source>
        <dbReference type="SAM" id="MobiDB-lite"/>
    </source>
</evidence>
<evidence type="ECO:0000259" key="3">
    <source>
        <dbReference type="Pfam" id="PF12936"/>
    </source>
</evidence>
<feature type="compositionally biased region" description="Polar residues" evidence="2">
    <location>
        <begin position="789"/>
        <end position="807"/>
    </location>
</feature>
<dbReference type="RefSeq" id="XP_031026113.1">
    <property type="nucleotide sequence ID" value="XM_031167828.1"/>
</dbReference>